<gene>
    <name evidence="2" type="ORF">SCUD_LOCUS10068</name>
</gene>
<evidence type="ECO:0000313" key="3">
    <source>
        <dbReference type="Proteomes" id="UP000279833"/>
    </source>
</evidence>
<evidence type="ECO:0000313" key="2">
    <source>
        <dbReference type="EMBL" id="VDP38308.1"/>
    </source>
</evidence>
<dbReference type="AlphaFoldDB" id="A0A183K4Z7"/>
<proteinExistence type="predicted"/>
<reference evidence="4" key="1">
    <citation type="submission" date="2016-06" db="UniProtKB">
        <authorList>
            <consortium name="WormBaseParasite"/>
        </authorList>
    </citation>
    <scope>IDENTIFICATION</scope>
</reference>
<dbReference type="Proteomes" id="UP000279833">
    <property type="component" value="Unassembled WGS sequence"/>
</dbReference>
<accession>A0A183K4Z7</accession>
<feature type="transmembrane region" description="Helical" evidence="1">
    <location>
        <begin position="29"/>
        <end position="49"/>
    </location>
</feature>
<evidence type="ECO:0000313" key="4">
    <source>
        <dbReference type="WBParaSite" id="SCUD_0001006801-mRNA-1"/>
    </source>
</evidence>
<keyword evidence="1" id="KW-1133">Transmembrane helix</keyword>
<protein>
    <submittedName>
        <fullName evidence="2 4">Uncharacterized protein</fullName>
    </submittedName>
</protein>
<keyword evidence="1" id="KW-0472">Membrane</keyword>
<dbReference type="EMBL" id="UZAK01033564">
    <property type="protein sequence ID" value="VDP38308.1"/>
    <property type="molecule type" value="Genomic_DNA"/>
</dbReference>
<keyword evidence="1" id="KW-0812">Transmembrane</keyword>
<reference evidence="2 3" key="2">
    <citation type="submission" date="2018-11" db="EMBL/GenBank/DDBJ databases">
        <authorList>
            <consortium name="Pathogen Informatics"/>
        </authorList>
    </citation>
    <scope>NUCLEOTIDE SEQUENCE [LARGE SCALE GENOMIC DNA]</scope>
    <source>
        <strain evidence="2">Dakar</strain>
        <strain evidence="3">Dakar, Senegal</strain>
    </source>
</reference>
<organism evidence="4">
    <name type="scientific">Schistosoma curassoni</name>
    <dbReference type="NCBI Taxonomy" id="6186"/>
    <lineage>
        <taxon>Eukaryota</taxon>
        <taxon>Metazoa</taxon>
        <taxon>Spiralia</taxon>
        <taxon>Lophotrochozoa</taxon>
        <taxon>Platyhelminthes</taxon>
        <taxon>Trematoda</taxon>
        <taxon>Digenea</taxon>
        <taxon>Strigeidida</taxon>
        <taxon>Schistosomatoidea</taxon>
        <taxon>Schistosomatidae</taxon>
        <taxon>Schistosoma</taxon>
    </lineage>
</organism>
<name>A0A183K4Z7_9TREM</name>
<sequence length="50" mass="5496">MIVEIIVLVLTIILALIDTSSIPGTFFLITIICVVIINSKSVVCFYLLIN</sequence>
<keyword evidence="3" id="KW-1185">Reference proteome</keyword>
<evidence type="ECO:0000256" key="1">
    <source>
        <dbReference type="SAM" id="Phobius"/>
    </source>
</evidence>
<dbReference type="WBParaSite" id="SCUD_0001006801-mRNA-1">
    <property type="protein sequence ID" value="SCUD_0001006801-mRNA-1"/>
    <property type="gene ID" value="SCUD_0001006801"/>
</dbReference>